<comment type="caution">
    <text evidence="2">The sequence shown here is derived from an EMBL/GenBank/DDBJ whole genome shotgun (WGS) entry which is preliminary data.</text>
</comment>
<name>A0A6N7LD84_SINTE</name>
<evidence type="ECO:0000313" key="2">
    <source>
        <dbReference type="EMBL" id="MQX15188.1"/>
    </source>
</evidence>
<dbReference type="RefSeq" id="WP_153438753.1">
    <property type="nucleotide sequence ID" value="NZ_JBHUJK010000002.1"/>
</dbReference>
<gene>
    <name evidence="2" type="ORF">GHK62_10555</name>
</gene>
<feature type="compositionally biased region" description="Polar residues" evidence="1">
    <location>
        <begin position="43"/>
        <end position="59"/>
    </location>
</feature>
<evidence type="ECO:0000256" key="1">
    <source>
        <dbReference type="SAM" id="MobiDB-lite"/>
    </source>
</evidence>
<sequence length="59" mass="6470">MFEAPSRTSMKVIRKAAAKNDRQKTTIQLSSISRKRAKVPPKLQTTAEPTTSATSVARP</sequence>
<accession>A0A6N7LD84</accession>
<feature type="region of interest" description="Disordered" evidence="1">
    <location>
        <begin position="15"/>
        <end position="59"/>
    </location>
</feature>
<keyword evidence="3" id="KW-1185">Reference proteome</keyword>
<proteinExistence type="predicted"/>
<organism evidence="2 3">
    <name type="scientific">Sinorhizobium terangae</name>
    <dbReference type="NCBI Taxonomy" id="110322"/>
    <lineage>
        <taxon>Bacteria</taxon>
        <taxon>Pseudomonadati</taxon>
        <taxon>Pseudomonadota</taxon>
        <taxon>Alphaproteobacteria</taxon>
        <taxon>Hyphomicrobiales</taxon>
        <taxon>Rhizobiaceae</taxon>
        <taxon>Sinorhizobium/Ensifer group</taxon>
        <taxon>Sinorhizobium</taxon>
    </lineage>
</organism>
<dbReference type="Proteomes" id="UP000439983">
    <property type="component" value="Unassembled WGS sequence"/>
</dbReference>
<protein>
    <submittedName>
        <fullName evidence="2">Uncharacterized protein</fullName>
    </submittedName>
</protein>
<dbReference type="AlphaFoldDB" id="A0A6N7LD84"/>
<dbReference type="EMBL" id="WITC01000036">
    <property type="protein sequence ID" value="MQX15188.1"/>
    <property type="molecule type" value="Genomic_DNA"/>
</dbReference>
<reference evidence="2 3" key="1">
    <citation type="journal article" date="2013" name="Genome Biol.">
        <title>Comparative genomics of the core and accessory genomes of 48 Sinorhizobium strains comprising five genospecies.</title>
        <authorList>
            <person name="Sugawara M."/>
            <person name="Epstein B."/>
            <person name="Badgley B.D."/>
            <person name="Unno T."/>
            <person name="Xu L."/>
            <person name="Reese J."/>
            <person name="Gyaneshwar P."/>
            <person name="Denny R."/>
            <person name="Mudge J."/>
            <person name="Bharti A.K."/>
            <person name="Farmer A.D."/>
            <person name="May G.D."/>
            <person name="Woodward J.E."/>
            <person name="Medigue C."/>
            <person name="Vallenet D."/>
            <person name="Lajus A."/>
            <person name="Rouy Z."/>
            <person name="Martinez-Vaz B."/>
            <person name="Tiffin P."/>
            <person name="Young N.D."/>
            <person name="Sadowsky M.J."/>
        </authorList>
    </citation>
    <scope>NUCLEOTIDE SEQUENCE [LARGE SCALE GENOMIC DNA]</scope>
    <source>
        <strain evidence="2 3">USDA4894</strain>
    </source>
</reference>
<evidence type="ECO:0000313" key="3">
    <source>
        <dbReference type="Proteomes" id="UP000439983"/>
    </source>
</evidence>